<evidence type="ECO:0000256" key="6">
    <source>
        <dbReference type="SAM" id="Coils"/>
    </source>
</evidence>
<proteinExistence type="inferred from homology"/>
<dbReference type="PRINTS" id="PR00364">
    <property type="entry name" value="DISEASERSIST"/>
</dbReference>
<reference evidence="10 11" key="1">
    <citation type="submission" date="2019-07" db="EMBL/GenBank/DDBJ databases">
        <title>De Novo Assembly of kiwifruit Actinidia rufa.</title>
        <authorList>
            <person name="Sugita-Konishi S."/>
            <person name="Sato K."/>
            <person name="Mori E."/>
            <person name="Abe Y."/>
            <person name="Kisaki G."/>
            <person name="Hamano K."/>
            <person name="Suezawa K."/>
            <person name="Otani M."/>
            <person name="Fukuda T."/>
            <person name="Manabe T."/>
            <person name="Gomi K."/>
            <person name="Tabuchi M."/>
            <person name="Akimitsu K."/>
            <person name="Kataoka I."/>
        </authorList>
    </citation>
    <scope>NUCLEOTIDE SEQUENCE [LARGE SCALE GENOMIC DNA]</scope>
    <source>
        <strain evidence="11">cv. Fuchu</strain>
    </source>
</reference>
<dbReference type="Pfam" id="PF00931">
    <property type="entry name" value="NB-ARC"/>
    <property type="match status" value="1"/>
</dbReference>
<keyword evidence="5" id="KW-0547">Nucleotide-binding</keyword>
<sequence length="764" mass="86860">MLHLWVAAFIQPIFDIVRCLWAPIGKRINYARNLSKDWEKFCKKASKLGTQRDDIDTQIEQSKPHKTPTKECEDWKTKARKMENQTEILKQKFDVKMKCLRGLCPDVLARIELGERMVDMINEIEELLEKSKFENGFLTDSLLPKVEKKLVSDSQLTASASNTLEKKDTRGSWTAFIISTTNESNERVASKFLQKLEGKKYLLLLDDVWEKVDLSIVGFPYAHQENGCKVVLTTRKLEVCRKMETDDEIKVEGLPKKEAWEMFNLKVGNFAMSPTIRQHAEEIVKKCGGLPLALKVVGGALRKVKNENVWRQFLRDLKSPAEALIEDINEEVYKSLKGLLSSKFSLADACVKGDVILEALIDASLLENCDGDAANNYVKMHDVVRDLVLAMTSPKGEERSHLVRSGTSTEKMPEDEEWKKATRISFIDNRHFSNLPESPDCPMLLTLLLQGCSNVKVIPEYFFNNMPRLCVLDLSNTGINSLPVSISKLVNLRELLLNGCSYLNVLPMELSELKALEVLEVIGTKLNHLPLWIFELTNLKRLQIFVIRFDDNFVDSGQILVPGLISKISQMEEFCVPNFLYDFGVSDESEDIVASELSSFCSLSSLQFHFLRVSNLQYFLQNSRSWREGKLTEFSFFIGHRDISDSWIWNKRLRYTGGRGEAHSILPWAIQDVLCLSNYFKLVGHEELTTLSDLGARNTYKLKCCCVHGCDMLENVVNGNGLEMDAFPNLEILELHNLRNLKCILQMEGPLPLPPPPPPPLAAN</sequence>
<dbReference type="SUPFAM" id="SSF52540">
    <property type="entry name" value="P-loop containing nucleoside triphosphate hydrolases"/>
    <property type="match status" value="1"/>
</dbReference>
<feature type="coiled-coil region" evidence="6">
    <location>
        <begin position="72"/>
        <end position="130"/>
    </location>
</feature>
<accession>A0A7J0HEE5</accession>
<evidence type="ECO:0000256" key="1">
    <source>
        <dbReference type="ARBA" id="ARBA00008894"/>
    </source>
</evidence>
<evidence type="ECO:0000313" key="11">
    <source>
        <dbReference type="Proteomes" id="UP000585474"/>
    </source>
</evidence>
<evidence type="ECO:0000256" key="7">
    <source>
        <dbReference type="SAM" id="SignalP"/>
    </source>
</evidence>
<dbReference type="InterPro" id="IPR050905">
    <property type="entry name" value="Plant_NBS-LRR"/>
</dbReference>
<protein>
    <recommendedName>
        <fullName evidence="12">NB-ARC domain-containing disease resistance protein</fullName>
    </recommendedName>
</protein>
<dbReference type="GO" id="GO:0005524">
    <property type="term" value="F:ATP binding"/>
    <property type="evidence" value="ECO:0007669"/>
    <property type="project" value="UniProtKB-KW"/>
</dbReference>
<dbReference type="PANTHER" id="PTHR33463">
    <property type="entry name" value="NB-ARC DOMAIN-CONTAINING PROTEIN-RELATED"/>
    <property type="match status" value="1"/>
</dbReference>
<gene>
    <name evidence="10" type="ORF">Acr_29g0005640</name>
</gene>
<evidence type="ECO:0000259" key="8">
    <source>
        <dbReference type="Pfam" id="PF00931"/>
    </source>
</evidence>
<dbReference type="Gene3D" id="1.10.8.430">
    <property type="entry name" value="Helical domain of apoptotic protease-activating factors"/>
    <property type="match status" value="1"/>
</dbReference>
<dbReference type="InterPro" id="IPR055414">
    <property type="entry name" value="LRR_R13L4/SHOC2-like"/>
</dbReference>
<evidence type="ECO:0000256" key="5">
    <source>
        <dbReference type="ARBA" id="ARBA00022840"/>
    </source>
</evidence>
<evidence type="ECO:0000313" key="10">
    <source>
        <dbReference type="EMBL" id="GFZ21402.1"/>
    </source>
</evidence>
<dbReference type="OrthoDB" id="736010at2759"/>
<dbReference type="GO" id="GO:0043531">
    <property type="term" value="F:ADP binding"/>
    <property type="evidence" value="ECO:0007669"/>
    <property type="project" value="InterPro"/>
</dbReference>
<keyword evidence="6" id="KW-0175">Coiled coil</keyword>
<keyword evidence="11" id="KW-1185">Reference proteome</keyword>
<keyword evidence="4" id="KW-0611">Plant defense</keyword>
<dbReference type="GO" id="GO:0006952">
    <property type="term" value="P:defense response"/>
    <property type="evidence" value="ECO:0007669"/>
    <property type="project" value="UniProtKB-KW"/>
</dbReference>
<evidence type="ECO:0000259" key="9">
    <source>
        <dbReference type="Pfam" id="PF23598"/>
    </source>
</evidence>
<evidence type="ECO:0008006" key="12">
    <source>
        <dbReference type="Google" id="ProtNLM"/>
    </source>
</evidence>
<comment type="similarity">
    <text evidence="1">Belongs to the disease resistance NB-LRR family.</text>
</comment>
<comment type="caution">
    <text evidence="10">The sequence shown here is derived from an EMBL/GenBank/DDBJ whole genome shotgun (WGS) entry which is preliminary data.</text>
</comment>
<dbReference type="InterPro" id="IPR027417">
    <property type="entry name" value="P-loop_NTPase"/>
</dbReference>
<feature type="chain" id="PRO_5029724161" description="NB-ARC domain-containing disease resistance protein" evidence="7">
    <location>
        <begin position="20"/>
        <end position="764"/>
    </location>
</feature>
<organism evidence="10 11">
    <name type="scientific">Actinidia rufa</name>
    <dbReference type="NCBI Taxonomy" id="165716"/>
    <lineage>
        <taxon>Eukaryota</taxon>
        <taxon>Viridiplantae</taxon>
        <taxon>Streptophyta</taxon>
        <taxon>Embryophyta</taxon>
        <taxon>Tracheophyta</taxon>
        <taxon>Spermatophyta</taxon>
        <taxon>Magnoliopsida</taxon>
        <taxon>eudicotyledons</taxon>
        <taxon>Gunneridae</taxon>
        <taxon>Pentapetalae</taxon>
        <taxon>asterids</taxon>
        <taxon>Ericales</taxon>
        <taxon>Actinidiaceae</taxon>
        <taxon>Actinidia</taxon>
    </lineage>
</organism>
<dbReference type="InterPro" id="IPR042197">
    <property type="entry name" value="Apaf_helical"/>
</dbReference>
<dbReference type="AlphaFoldDB" id="A0A7J0HEE5"/>
<dbReference type="Gene3D" id="3.80.10.10">
    <property type="entry name" value="Ribonuclease Inhibitor"/>
    <property type="match status" value="1"/>
</dbReference>
<dbReference type="Gene3D" id="3.40.50.300">
    <property type="entry name" value="P-loop containing nucleotide triphosphate hydrolases"/>
    <property type="match status" value="1"/>
</dbReference>
<dbReference type="EMBL" id="BJWL01000029">
    <property type="protein sequence ID" value="GFZ21402.1"/>
    <property type="molecule type" value="Genomic_DNA"/>
</dbReference>
<evidence type="ECO:0000256" key="4">
    <source>
        <dbReference type="ARBA" id="ARBA00022821"/>
    </source>
</evidence>
<evidence type="ECO:0000256" key="3">
    <source>
        <dbReference type="ARBA" id="ARBA00022737"/>
    </source>
</evidence>
<feature type="signal peptide" evidence="7">
    <location>
        <begin position="1"/>
        <end position="19"/>
    </location>
</feature>
<dbReference type="InterPro" id="IPR032675">
    <property type="entry name" value="LRR_dom_sf"/>
</dbReference>
<keyword evidence="5" id="KW-0067">ATP-binding</keyword>
<dbReference type="Proteomes" id="UP000585474">
    <property type="component" value="Unassembled WGS sequence"/>
</dbReference>
<name>A0A7J0HEE5_9ERIC</name>
<keyword evidence="3" id="KW-0677">Repeat</keyword>
<feature type="domain" description="Disease resistance R13L4/SHOC-2-like LRR" evidence="9">
    <location>
        <begin position="486"/>
        <end position="740"/>
    </location>
</feature>
<keyword evidence="2" id="KW-0433">Leucine-rich repeat</keyword>
<dbReference type="SUPFAM" id="SSF52058">
    <property type="entry name" value="L domain-like"/>
    <property type="match status" value="1"/>
</dbReference>
<dbReference type="PANTHER" id="PTHR33463:SF204">
    <property type="entry name" value="NB-ARC DOMAIN-CONTAINING PROTEIN"/>
    <property type="match status" value="1"/>
</dbReference>
<feature type="domain" description="NB-ARC" evidence="8">
    <location>
        <begin position="182"/>
        <end position="269"/>
    </location>
</feature>
<dbReference type="InterPro" id="IPR002182">
    <property type="entry name" value="NB-ARC"/>
</dbReference>
<keyword evidence="7" id="KW-0732">Signal</keyword>
<dbReference type="Pfam" id="PF23598">
    <property type="entry name" value="LRR_14"/>
    <property type="match status" value="1"/>
</dbReference>
<evidence type="ECO:0000256" key="2">
    <source>
        <dbReference type="ARBA" id="ARBA00022614"/>
    </source>
</evidence>